<sequence>MIKYEKFVLPNGLRVLIHEDPHSSMACMNILYDVGARDEQEDKTGFAHLFEHLMFSGSVHIPSYDQPLQRVGGENNAFTSNDITNYYITLPANNLETAFWLESDRMMGLAFNEQGLEVQRNVVIEEFKQRYLNQPYGDVWLRLRELAYQVHPYKWATIGKEIKHIEEAKMEDVKAFFKKFYAPNNAIMAITGNVKLEEVKQLTEKWFGDIPASEPNLRNIPQEPRQLAPRKLEVNAAVPVDAVYLAFHTVDRLHDDYYIADLLTDVLSRGTSARLYRRLVKERHLFSEVNAYVLGSIDNNLIVVEGKPHEAVSTEEAEKALWHELEALSNESISEEELTKVKNKVESTMRFAELSILDKAMNLSFYELLGNADLYNQEIEKYMQVSCTDIQRFAKETFRKENSSTLIYLAQKKGAYAE</sequence>
<reference evidence="8 9" key="1">
    <citation type="submission" date="2024-01" db="EMBL/GenBank/DDBJ databases">
        <title>Sphingobacterium tenebrionis sp. nov., a novel endophyte isolated from tenebrio molitor intestines.</title>
        <authorList>
            <person name="Zhang C."/>
        </authorList>
    </citation>
    <scope>NUCLEOTIDE SEQUENCE [LARGE SCALE GENOMIC DNA]</scope>
    <source>
        <strain evidence="8 9">PU5-4</strain>
    </source>
</reference>
<feature type="domain" description="Peptidase M16 C-terminal" evidence="7">
    <location>
        <begin position="171"/>
        <end position="344"/>
    </location>
</feature>
<dbReference type="Proteomes" id="UP001363035">
    <property type="component" value="Unassembled WGS sequence"/>
</dbReference>
<accession>A0ABU8I8N6</accession>
<dbReference type="InterPro" id="IPR007863">
    <property type="entry name" value="Peptidase_M16_C"/>
</dbReference>
<keyword evidence="3" id="KW-0378">Hydrolase</keyword>
<evidence type="ECO:0000256" key="5">
    <source>
        <dbReference type="ARBA" id="ARBA00023049"/>
    </source>
</evidence>
<dbReference type="SUPFAM" id="SSF63411">
    <property type="entry name" value="LuxS/MPP-like metallohydrolase"/>
    <property type="match status" value="2"/>
</dbReference>
<evidence type="ECO:0000256" key="4">
    <source>
        <dbReference type="ARBA" id="ARBA00022833"/>
    </source>
</evidence>
<evidence type="ECO:0000256" key="2">
    <source>
        <dbReference type="ARBA" id="ARBA00022670"/>
    </source>
</evidence>
<dbReference type="Gene3D" id="3.30.830.10">
    <property type="entry name" value="Metalloenzyme, LuxS/M16 peptidase-like"/>
    <property type="match status" value="2"/>
</dbReference>
<dbReference type="InterPro" id="IPR050626">
    <property type="entry name" value="Peptidase_M16"/>
</dbReference>
<evidence type="ECO:0000313" key="9">
    <source>
        <dbReference type="Proteomes" id="UP001363035"/>
    </source>
</evidence>
<evidence type="ECO:0000256" key="3">
    <source>
        <dbReference type="ARBA" id="ARBA00022801"/>
    </source>
</evidence>
<evidence type="ECO:0000256" key="1">
    <source>
        <dbReference type="ARBA" id="ARBA00007261"/>
    </source>
</evidence>
<keyword evidence="9" id="KW-1185">Reference proteome</keyword>
<protein>
    <submittedName>
        <fullName evidence="8">Pitrilysin family protein</fullName>
    </submittedName>
</protein>
<dbReference type="Pfam" id="PF00675">
    <property type="entry name" value="Peptidase_M16"/>
    <property type="match status" value="1"/>
</dbReference>
<feature type="domain" description="Peptidase M16 N-terminal" evidence="6">
    <location>
        <begin position="14"/>
        <end position="133"/>
    </location>
</feature>
<gene>
    <name evidence="8" type="ORF">VJ786_13285</name>
</gene>
<dbReference type="PANTHER" id="PTHR43690:SF17">
    <property type="entry name" value="PROTEIN YHJJ"/>
    <property type="match status" value="1"/>
</dbReference>
<proteinExistence type="inferred from homology"/>
<comment type="similarity">
    <text evidence="1">Belongs to the peptidase M16 family.</text>
</comment>
<dbReference type="PANTHER" id="PTHR43690">
    <property type="entry name" value="NARDILYSIN"/>
    <property type="match status" value="1"/>
</dbReference>
<keyword evidence="2" id="KW-0645">Protease</keyword>
<dbReference type="RefSeq" id="WP_336557876.1">
    <property type="nucleotide sequence ID" value="NZ_JAYLLN010000036.1"/>
</dbReference>
<name>A0ABU8I8N6_9SPHI</name>
<keyword evidence="4" id="KW-0862">Zinc</keyword>
<evidence type="ECO:0000259" key="7">
    <source>
        <dbReference type="Pfam" id="PF05193"/>
    </source>
</evidence>
<keyword evidence="5" id="KW-0482">Metalloprotease</keyword>
<evidence type="ECO:0000259" key="6">
    <source>
        <dbReference type="Pfam" id="PF00675"/>
    </source>
</evidence>
<dbReference type="InterPro" id="IPR011249">
    <property type="entry name" value="Metalloenz_LuxS/M16"/>
</dbReference>
<dbReference type="InterPro" id="IPR011765">
    <property type="entry name" value="Pept_M16_N"/>
</dbReference>
<dbReference type="Pfam" id="PF05193">
    <property type="entry name" value="Peptidase_M16_C"/>
    <property type="match status" value="1"/>
</dbReference>
<comment type="caution">
    <text evidence="8">The sequence shown here is derived from an EMBL/GenBank/DDBJ whole genome shotgun (WGS) entry which is preliminary data.</text>
</comment>
<dbReference type="EMBL" id="JAYLLN010000036">
    <property type="protein sequence ID" value="MEI5985872.1"/>
    <property type="molecule type" value="Genomic_DNA"/>
</dbReference>
<evidence type="ECO:0000313" key="8">
    <source>
        <dbReference type="EMBL" id="MEI5985872.1"/>
    </source>
</evidence>
<organism evidence="8 9">
    <name type="scientific">Sphingobacterium tenebrionis</name>
    <dbReference type="NCBI Taxonomy" id="3111775"/>
    <lineage>
        <taxon>Bacteria</taxon>
        <taxon>Pseudomonadati</taxon>
        <taxon>Bacteroidota</taxon>
        <taxon>Sphingobacteriia</taxon>
        <taxon>Sphingobacteriales</taxon>
        <taxon>Sphingobacteriaceae</taxon>
        <taxon>Sphingobacterium</taxon>
    </lineage>
</organism>